<reference evidence="2 3" key="1">
    <citation type="submission" date="2016-09" db="EMBL/GenBank/DDBJ databases">
        <title>Isolation, identification and antibiotic sensitivity analysis of bacterial pathogen from juvenile Hippocampus erectus with tail-rotted disease.</title>
        <authorList>
            <person name="Yang Q."/>
        </authorList>
    </citation>
    <scope>NUCLEOTIDE SEQUENCE [LARGE SCALE GENOMIC DNA]</scope>
    <source>
        <strain evidence="2 3">HM-10</strain>
    </source>
</reference>
<proteinExistence type="predicted"/>
<evidence type="ECO:0000313" key="2">
    <source>
        <dbReference type="EMBL" id="OHY94883.1"/>
    </source>
</evidence>
<gene>
    <name evidence="2" type="ORF">BI375_14625</name>
</gene>
<accession>A0ABX3DB12</accession>
<dbReference type="RefSeq" id="WP_050917960.1">
    <property type="nucleotide sequence ID" value="NZ_KV861322.1"/>
</dbReference>
<keyword evidence="3" id="KW-1185">Reference proteome</keyword>
<sequence>MKLEKAYSLDLKKNISASDADGRYKNVISSKFAFKCPGESCEAQVTCANLDKPKHRRKRDPYYKIVGEHCESCEIQKDIEPSKRRRSIEDDIYSDADEYIDNAVRLDVSPPSAKRPDVQEPDDLTQSDDVKTRRPATSEDGKRKIQPSRRLSSLVSAFLNNEPMTIQVPGEGTMSIQDFFVAVDGQDIQVFEDHFRVYYGKAWINKNEKGYSIRFNNQLKFGSLEVRPSFFIPAKMVDESSYRKFQSATLDKLANKYLKDIYILCETGPTPKGEYINFWLDGLEYLEYQF</sequence>
<evidence type="ECO:0000256" key="1">
    <source>
        <dbReference type="SAM" id="MobiDB-lite"/>
    </source>
</evidence>
<name>A0ABX3DB12_9VIBR</name>
<dbReference type="Proteomes" id="UP000180133">
    <property type="component" value="Unassembled WGS sequence"/>
</dbReference>
<evidence type="ECO:0000313" key="3">
    <source>
        <dbReference type="Proteomes" id="UP000180133"/>
    </source>
</evidence>
<organism evidence="2 3">
    <name type="scientific">Vibrio rotiferianus</name>
    <dbReference type="NCBI Taxonomy" id="190895"/>
    <lineage>
        <taxon>Bacteria</taxon>
        <taxon>Pseudomonadati</taxon>
        <taxon>Pseudomonadota</taxon>
        <taxon>Gammaproteobacteria</taxon>
        <taxon>Vibrionales</taxon>
        <taxon>Vibrionaceae</taxon>
        <taxon>Vibrio</taxon>
    </lineage>
</organism>
<dbReference type="EMBL" id="MKFT01000004">
    <property type="protein sequence ID" value="OHY94883.1"/>
    <property type="molecule type" value="Genomic_DNA"/>
</dbReference>
<feature type="compositionally biased region" description="Basic and acidic residues" evidence="1">
    <location>
        <begin position="128"/>
        <end position="143"/>
    </location>
</feature>
<protein>
    <submittedName>
        <fullName evidence="2">Uncharacterized protein</fullName>
    </submittedName>
</protein>
<feature type="region of interest" description="Disordered" evidence="1">
    <location>
        <begin position="105"/>
        <end position="146"/>
    </location>
</feature>
<comment type="caution">
    <text evidence="2">The sequence shown here is derived from an EMBL/GenBank/DDBJ whole genome shotgun (WGS) entry which is preliminary data.</text>
</comment>